<gene>
    <name evidence="1" type="ORF">LCGC14_2795780</name>
</gene>
<protein>
    <submittedName>
        <fullName evidence="1">Uncharacterized protein</fullName>
    </submittedName>
</protein>
<sequence>SDDHPVLFDAFVFDAILLPEGLITSNDFEIRNHEQLAERIEQWRARGWDGSS</sequence>
<reference evidence="1" key="1">
    <citation type="journal article" date="2015" name="Nature">
        <title>Complex archaea that bridge the gap between prokaryotes and eukaryotes.</title>
        <authorList>
            <person name="Spang A."/>
            <person name="Saw J.H."/>
            <person name="Jorgensen S.L."/>
            <person name="Zaremba-Niedzwiedzka K."/>
            <person name="Martijn J."/>
            <person name="Lind A.E."/>
            <person name="van Eijk R."/>
            <person name="Schleper C."/>
            <person name="Guy L."/>
            <person name="Ettema T.J."/>
        </authorList>
    </citation>
    <scope>NUCLEOTIDE SEQUENCE</scope>
</reference>
<feature type="non-terminal residue" evidence="1">
    <location>
        <position position="1"/>
    </location>
</feature>
<dbReference type="EMBL" id="LAZR01052334">
    <property type="protein sequence ID" value="KKK83195.1"/>
    <property type="molecule type" value="Genomic_DNA"/>
</dbReference>
<dbReference type="AlphaFoldDB" id="A0A0F8ZB79"/>
<accession>A0A0F8ZB79</accession>
<organism evidence="1">
    <name type="scientific">marine sediment metagenome</name>
    <dbReference type="NCBI Taxonomy" id="412755"/>
    <lineage>
        <taxon>unclassified sequences</taxon>
        <taxon>metagenomes</taxon>
        <taxon>ecological metagenomes</taxon>
    </lineage>
</organism>
<proteinExistence type="predicted"/>
<evidence type="ECO:0000313" key="1">
    <source>
        <dbReference type="EMBL" id="KKK83195.1"/>
    </source>
</evidence>
<name>A0A0F8ZB79_9ZZZZ</name>
<comment type="caution">
    <text evidence="1">The sequence shown here is derived from an EMBL/GenBank/DDBJ whole genome shotgun (WGS) entry which is preliminary data.</text>
</comment>